<evidence type="ECO:0000313" key="1">
    <source>
        <dbReference type="EMBL" id="KAF6274188.1"/>
    </source>
</evidence>
<organism evidence="1 2">
    <name type="scientific">Myotis myotis</name>
    <name type="common">Greater mouse-eared bat</name>
    <name type="synonym">Vespertilio myotis</name>
    <dbReference type="NCBI Taxonomy" id="51298"/>
    <lineage>
        <taxon>Eukaryota</taxon>
        <taxon>Metazoa</taxon>
        <taxon>Chordata</taxon>
        <taxon>Craniata</taxon>
        <taxon>Vertebrata</taxon>
        <taxon>Euteleostomi</taxon>
        <taxon>Mammalia</taxon>
        <taxon>Eutheria</taxon>
        <taxon>Laurasiatheria</taxon>
        <taxon>Chiroptera</taxon>
        <taxon>Yangochiroptera</taxon>
        <taxon>Vespertilionidae</taxon>
        <taxon>Myotis</taxon>
    </lineage>
</organism>
<dbReference type="AlphaFoldDB" id="A0A7J7RDI4"/>
<proteinExistence type="predicted"/>
<dbReference type="EMBL" id="JABWUV010000029">
    <property type="protein sequence ID" value="KAF6274188.1"/>
    <property type="molecule type" value="Genomic_DNA"/>
</dbReference>
<evidence type="ECO:0000313" key="2">
    <source>
        <dbReference type="Proteomes" id="UP000527355"/>
    </source>
</evidence>
<name>A0A7J7RDI4_MYOMY</name>
<comment type="caution">
    <text evidence="1">The sequence shown here is derived from an EMBL/GenBank/DDBJ whole genome shotgun (WGS) entry which is preliminary data.</text>
</comment>
<accession>A0A7J7RDI4</accession>
<keyword evidence="2" id="KW-1185">Reference proteome</keyword>
<gene>
    <name evidence="1" type="ORF">mMyoMyo1_010366</name>
</gene>
<sequence>MCQLPRAQRQLRLPSALPAFLQLPAWQGWPGQFPLMCAAGNGGLGISSGSRVHTARAARKLSGRRCAGQRGWGEHQLFSPWSLCPNSLPPCLSALREPRSRPLWLPCPLHLPVARAAPGAPKPPRPPPCPGPWVSFLRRDPVEQRWEGGELSSKPSSPPGKTLFCRGFPSGPQPRGTFRGSRVGHGRDLHVHALAPGSLGMAEGTPFRLCPPLCSVLCEGQGSACPLRRESWASRGWAQLLGPPKAGAAHPGTVKEGGAGLRVDRPAGSFLCLLPAPLTQVYVQIRHGNCPAAQ</sequence>
<protein>
    <submittedName>
        <fullName evidence="1">Uncharacterized protein</fullName>
    </submittedName>
</protein>
<dbReference type="Proteomes" id="UP000527355">
    <property type="component" value="Unassembled WGS sequence"/>
</dbReference>
<reference evidence="1 2" key="1">
    <citation type="journal article" date="2020" name="Nature">
        <title>Six reference-quality genomes reveal evolution of bat adaptations.</title>
        <authorList>
            <person name="Jebb D."/>
            <person name="Huang Z."/>
            <person name="Pippel M."/>
            <person name="Hughes G.M."/>
            <person name="Lavrichenko K."/>
            <person name="Devanna P."/>
            <person name="Winkler S."/>
            <person name="Jermiin L.S."/>
            <person name="Skirmuntt E.C."/>
            <person name="Katzourakis A."/>
            <person name="Burkitt-Gray L."/>
            <person name="Ray D.A."/>
            <person name="Sullivan K.A.M."/>
            <person name="Roscito J.G."/>
            <person name="Kirilenko B.M."/>
            <person name="Davalos L.M."/>
            <person name="Corthals A.P."/>
            <person name="Power M.L."/>
            <person name="Jones G."/>
            <person name="Ransome R.D."/>
            <person name="Dechmann D.K.N."/>
            <person name="Locatelli A.G."/>
            <person name="Puechmaille S.J."/>
            <person name="Fedrigo O."/>
            <person name="Jarvis E.D."/>
            <person name="Hiller M."/>
            <person name="Vernes S.C."/>
            <person name="Myers E.W."/>
            <person name="Teeling E.C."/>
        </authorList>
    </citation>
    <scope>NUCLEOTIDE SEQUENCE [LARGE SCALE GENOMIC DNA]</scope>
    <source>
        <strain evidence="1">MMyoMyo1</strain>
        <tissue evidence="1">Flight muscle</tissue>
    </source>
</reference>